<dbReference type="eggNOG" id="KOG0663">
    <property type="taxonomic scope" value="Eukaryota"/>
</dbReference>
<dbReference type="InterPro" id="IPR011009">
    <property type="entry name" value="Kinase-like_dom_sf"/>
</dbReference>
<comment type="catalytic activity">
    <reaction evidence="13">
        <text>L-seryl-[protein] + ATP = O-phospho-L-seryl-[protein] + ADP + H(+)</text>
        <dbReference type="Rhea" id="RHEA:17989"/>
        <dbReference type="Rhea" id="RHEA-COMP:9863"/>
        <dbReference type="Rhea" id="RHEA-COMP:11604"/>
        <dbReference type="ChEBI" id="CHEBI:15378"/>
        <dbReference type="ChEBI" id="CHEBI:29999"/>
        <dbReference type="ChEBI" id="CHEBI:30616"/>
        <dbReference type="ChEBI" id="CHEBI:83421"/>
        <dbReference type="ChEBI" id="CHEBI:456216"/>
        <dbReference type="EC" id="2.7.11.22"/>
    </reaction>
</comment>
<gene>
    <name evidence="16" type="ORF">TTHERM_01094780</name>
</gene>
<dbReference type="FunFam" id="3.30.200.20:FF:000054">
    <property type="entry name" value="Cyclin-dependent kinase 11B"/>
    <property type="match status" value="1"/>
</dbReference>
<evidence type="ECO:0000256" key="8">
    <source>
        <dbReference type="ARBA" id="ARBA00038543"/>
    </source>
</evidence>
<evidence type="ECO:0000256" key="10">
    <source>
        <dbReference type="ARBA" id="ARBA00041902"/>
    </source>
</evidence>
<dbReference type="Gene3D" id="1.10.510.10">
    <property type="entry name" value="Transferase(Phosphotransferase) domain 1"/>
    <property type="match status" value="1"/>
</dbReference>
<evidence type="ECO:0000256" key="12">
    <source>
        <dbReference type="ARBA" id="ARBA00047811"/>
    </source>
</evidence>
<evidence type="ECO:0000256" key="7">
    <source>
        <dbReference type="ARBA" id="ARBA00022840"/>
    </source>
</evidence>
<dbReference type="AlphaFoldDB" id="Q22ZI2"/>
<dbReference type="GO" id="GO:0032968">
    <property type="term" value="P:positive regulation of transcription elongation by RNA polymerase II"/>
    <property type="evidence" value="ECO:0007669"/>
    <property type="project" value="TreeGrafter"/>
</dbReference>
<name>Q22ZI2_TETTS</name>
<dbReference type="RefSeq" id="XP_001010910.2">
    <property type="nucleotide sequence ID" value="XM_001010910.2"/>
</dbReference>
<dbReference type="InterPro" id="IPR017441">
    <property type="entry name" value="Protein_kinase_ATP_BS"/>
</dbReference>
<evidence type="ECO:0000256" key="9">
    <source>
        <dbReference type="ARBA" id="ARBA00039612"/>
    </source>
</evidence>
<keyword evidence="7 14" id="KW-0067">ATP-binding</keyword>
<evidence type="ECO:0000256" key="14">
    <source>
        <dbReference type="PROSITE-ProRule" id="PRU10141"/>
    </source>
</evidence>
<comment type="subunit">
    <text evidence="8">May form a complex composed of at least the catalytic subunit CRK2 and a cyclin.</text>
</comment>
<evidence type="ECO:0000256" key="5">
    <source>
        <dbReference type="ARBA" id="ARBA00022741"/>
    </source>
</evidence>
<keyword evidence="3" id="KW-0723">Serine/threonine-protein kinase</keyword>
<evidence type="ECO:0000256" key="6">
    <source>
        <dbReference type="ARBA" id="ARBA00022777"/>
    </source>
</evidence>
<evidence type="ECO:0000256" key="1">
    <source>
        <dbReference type="ARBA" id="ARBA00006485"/>
    </source>
</evidence>
<dbReference type="GO" id="GO:0004693">
    <property type="term" value="F:cyclin-dependent protein serine/threonine kinase activity"/>
    <property type="evidence" value="ECO:0007669"/>
    <property type="project" value="UniProtKB-EC"/>
</dbReference>
<dbReference type="GO" id="GO:0005634">
    <property type="term" value="C:nucleus"/>
    <property type="evidence" value="ECO:0007669"/>
    <property type="project" value="TreeGrafter"/>
</dbReference>
<dbReference type="EMBL" id="GG662795">
    <property type="protein sequence ID" value="EAR90665.2"/>
    <property type="molecule type" value="Genomic_DNA"/>
</dbReference>
<sequence length="390" mass="45987">MHIVSKIEISTNNLFHKQLSQLFLIQFLSKIIKQITQLYQMEQEEDKKKLLEQSLFGQCRFIGEFTQIHQLGEGTFGKVYKAQDKKNNEIVAVKQVKIHDEREGFPVTSVREIKLLSELQNHPNIVQFKEVVVGQNQNSIFLIFEYCQMDIANLIFRMDQEREYFSESEIKCIILQLLNGVQHMHKQYQMHRDIKLSNVLINDKGVVKIADFGLAREYNKPNKPYTPKVVTLWYRSPELLLEMEQYTTSIDIWSVGCVLAELLNKGQPIFPGDTEMKQFQLICELIGYPTRYEWNEYYSQVKKEVRKELEKFSGFKTNNLQKQLKCSENCLKLLQKMLAWDPKKRISAEKAMSHPYFSENPKPTLPGQIKILERLNYYAKKNQEAQERKK</sequence>
<comment type="similarity">
    <text evidence="1">Belongs to the protein kinase superfamily. CMGC Ser/Thr protein kinase family. CDC2/CDKX subfamily.</text>
</comment>
<organism evidence="16 17">
    <name type="scientific">Tetrahymena thermophila (strain SB210)</name>
    <dbReference type="NCBI Taxonomy" id="312017"/>
    <lineage>
        <taxon>Eukaryota</taxon>
        <taxon>Sar</taxon>
        <taxon>Alveolata</taxon>
        <taxon>Ciliophora</taxon>
        <taxon>Intramacronucleata</taxon>
        <taxon>Oligohymenophorea</taxon>
        <taxon>Hymenostomatida</taxon>
        <taxon>Tetrahymenina</taxon>
        <taxon>Tetrahymenidae</taxon>
        <taxon>Tetrahymena</taxon>
    </lineage>
</organism>
<dbReference type="GeneID" id="7837115"/>
<keyword evidence="6 16" id="KW-0418">Kinase</keyword>
<keyword evidence="5 14" id="KW-0547">Nucleotide-binding</keyword>
<dbReference type="STRING" id="312017.Q22ZI2"/>
<dbReference type="PROSITE" id="PS50011">
    <property type="entry name" value="PROTEIN_KINASE_DOM"/>
    <property type="match status" value="1"/>
</dbReference>
<dbReference type="InterPro" id="IPR000719">
    <property type="entry name" value="Prot_kinase_dom"/>
</dbReference>
<dbReference type="Gene3D" id="3.30.200.20">
    <property type="entry name" value="Phosphorylase Kinase, domain 1"/>
    <property type="match status" value="1"/>
</dbReference>
<dbReference type="Pfam" id="PF00069">
    <property type="entry name" value="Pkinase"/>
    <property type="match status" value="1"/>
</dbReference>
<dbReference type="KEGG" id="tet:TTHERM_01094780"/>
<keyword evidence="17" id="KW-1185">Reference proteome</keyword>
<evidence type="ECO:0000256" key="2">
    <source>
        <dbReference type="ARBA" id="ARBA00012425"/>
    </source>
</evidence>
<evidence type="ECO:0000313" key="16">
    <source>
        <dbReference type="EMBL" id="EAR90665.2"/>
    </source>
</evidence>
<reference evidence="17" key="1">
    <citation type="journal article" date="2006" name="PLoS Biol.">
        <title>Macronuclear genome sequence of the ciliate Tetrahymena thermophila, a model eukaryote.</title>
        <authorList>
            <person name="Eisen J.A."/>
            <person name="Coyne R.S."/>
            <person name="Wu M."/>
            <person name="Wu D."/>
            <person name="Thiagarajan M."/>
            <person name="Wortman J.R."/>
            <person name="Badger J.H."/>
            <person name="Ren Q."/>
            <person name="Amedeo P."/>
            <person name="Jones K.M."/>
            <person name="Tallon L.J."/>
            <person name="Delcher A.L."/>
            <person name="Salzberg S.L."/>
            <person name="Silva J.C."/>
            <person name="Haas B.J."/>
            <person name="Majoros W.H."/>
            <person name="Farzad M."/>
            <person name="Carlton J.M."/>
            <person name="Smith R.K. Jr."/>
            <person name="Garg J."/>
            <person name="Pearlman R.E."/>
            <person name="Karrer K.M."/>
            <person name="Sun L."/>
            <person name="Manning G."/>
            <person name="Elde N.C."/>
            <person name="Turkewitz A.P."/>
            <person name="Asai D.J."/>
            <person name="Wilkes D.E."/>
            <person name="Wang Y."/>
            <person name="Cai H."/>
            <person name="Collins K."/>
            <person name="Stewart B.A."/>
            <person name="Lee S.R."/>
            <person name="Wilamowska K."/>
            <person name="Weinberg Z."/>
            <person name="Ruzzo W.L."/>
            <person name="Wloga D."/>
            <person name="Gaertig J."/>
            <person name="Frankel J."/>
            <person name="Tsao C.-C."/>
            <person name="Gorovsky M.A."/>
            <person name="Keeling P.J."/>
            <person name="Waller R.F."/>
            <person name="Patron N.J."/>
            <person name="Cherry J.M."/>
            <person name="Stover N.A."/>
            <person name="Krieger C.J."/>
            <person name="del Toro C."/>
            <person name="Ryder H.F."/>
            <person name="Williamson S.C."/>
            <person name="Barbeau R.A."/>
            <person name="Hamilton E.P."/>
            <person name="Orias E."/>
        </authorList>
    </citation>
    <scope>NUCLEOTIDE SEQUENCE [LARGE SCALE GENOMIC DNA]</scope>
    <source>
        <strain evidence="17">SB210</strain>
    </source>
</reference>
<dbReference type="PANTHER" id="PTHR24056">
    <property type="entry name" value="CELL DIVISION PROTEIN KINASE"/>
    <property type="match status" value="1"/>
</dbReference>
<dbReference type="PANTHER" id="PTHR24056:SF546">
    <property type="entry name" value="CYCLIN-DEPENDENT KINASE 12"/>
    <property type="match status" value="1"/>
</dbReference>
<dbReference type="PROSITE" id="PS00107">
    <property type="entry name" value="PROTEIN_KINASE_ATP"/>
    <property type="match status" value="1"/>
</dbReference>
<evidence type="ECO:0000256" key="13">
    <source>
        <dbReference type="ARBA" id="ARBA00048367"/>
    </source>
</evidence>
<evidence type="ECO:0000313" key="17">
    <source>
        <dbReference type="Proteomes" id="UP000009168"/>
    </source>
</evidence>
<evidence type="ECO:0000256" key="11">
    <source>
        <dbReference type="ARBA" id="ARBA00042858"/>
    </source>
</evidence>
<dbReference type="SMART" id="SM00220">
    <property type="entry name" value="S_TKc"/>
    <property type="match status" value="1"/>
</dbReference>
<dbReference type="GO" id="GO:0008353">
    <property type="term" value="F:RNA polymerase II CTD heptapeptide repeat kinase activity"/>
    <property type="evidence" value="ECO:0007669"/>
    <property type="project" value="TreeGrafter"/>
</dbReference>
<accession>Q22ZI2</accession>
<feature type="domain" description="Protein kinase" evidence="15">
    <location>
        <begin position="65"/>
        <end position="357"/>
    </location>
</feature>
<dbReference type="SUPFAM" id="SSF56112">
    <property type="entry name" value="Protein kinase-like (PK-like)"/>
    <property type="match status" value="1"/>
</dbReference>
<evidence type="ECO:0000259" key="15">
    <source>
        <dbReference type="PROSITE" id="PS50011"/>
    </source>
</evidence>
<feature type="binding site" evidence="14">
    <location>
        <position position="94"/>
    </location>
    <ligand>
        <name>ATP</name>
        <dbReference type="ChEBI" id="CHEBI:30616"/>
    </ligand>
</feature>
<comment type="catalytic activity">
    <reaction evidence="12">
        <text>L-threonyl-[protein] + ATP = O-phospho-L-threonyl-[protein] + ADP + H(+)</text>
        <dbReference type="Rhea" id="RHEA:46608"/>
        <dbReference type="Rhea" id="RHEA-COMP:11060"/>
        <dbReference type="Rhea" id="RHEA-COMP:11605"/>
        <dbReference type="ChEBI" id="CHEBI:15378"/>
        <dbReference type="ChEBI" id="CHEBI:30013"/>
        <dbReference type="ChEBI" id="CHEBI:30616"/>
        <dbReference type="ChEBI" id="CHEBI:61977"/>
        <dbReference type="ChEBI" id="CHEBI:456216"/>
        <dbReference type="EC" id="2.7.11.22"/>
    </reaction>
</comment>
<dbReference type="HOGENOM" id="CLU_1762507_0_0_1"/>
<dbReference type="EC" id="2.7.11.22" evidence="2"/>
<evidence type="ECO:0000256" key="3">
    <source>
        <dbReference type="ARBA" id="ARBA00022527"/>
    </source>
</evidence>
<evidence type="ECO:0000256" key="4">
    <source>
        <dbReference type="ARBA" id="ARBA00022679"/>
    </source>
</evidence>
<dbReference type="GO" id="GO:0005524">
    <property type="term" value="F:ATP binding"/>
    <property type="evidence" value="ECO:0007669"/>
    <property type="project" value="UniProtKB-UniRule"/>
</dbReference>
<keyword evidence="4" id="KW-0808">Transferase</keyword>
<proteinExistence type="inferred from homology"/>
<dbReference type="GO" id="GO:0000307">
    <property type="term" value="C:cyclin-dependent protein kinase holoenzyme complex"/>
    <property type="evidence" value="ECO:0007669"/>
    <property type="project" value="TreeGrafter"/>
</dbReference>
<protein>
    <recommendedName>
        <fullName evidence="9">Cyclin-dependent kinase 2 homolog</fullName>
        <ecNumber evidence="2">2.7.11.22</ecNumber>
    </recommendedName>
    <alternativeName>
        <fullName evidence="10">Cell division control protein 2 homolog</fullName>
    </alternativeName>
    <alternativeName>
        <fullName evidence="11">cdc2-related kinase 2</fullName>
    </alternativeName>
</protein>
<dbReference type="FunFam" id="1.10.510.10:FF:000624">
    <property type="entry name" value="Mitogen-activated protein kinase"/>
    <property type="match status" value="1"/>
</dbReference>
<dbReference type="InterPro" id="IPR050108">
    <property type="entry name" value="CDK"/>
</dbReference>
<dbReference type="Proteomes" id="UP000009168">
    <property type="component" value="Unassembled WGS sequence"/>
</dbReference>
<dbReference type="InParanoid" id="Q22ZI2"/>
<dbReference type="OrthoDB" id="1732493at2759"/>